<feature type="coiled-coil region" evidence="1">
    <location>
        <begin position="258"/>
        <end position="315"/>
    </location>
</feature>
<feature type="domain" description="Endonuclease/exonuclease/phosphatase" evidence="3">
    <location>
        <begin position="288"/>
        <end position="426"/>
    </location>
</feature>
<feature type="region of interest" description="Disordered" evidence="2">
    <location>
        <begin position="333"/>
        <end position="352"/>
    </location>
</feature>
<dbReference type="SUPFAM" id="SSF56219">
    <property type="entry name" value="DNase I-like"/>
    <property type="match status" value="1"/>
</dbReference>
<evidence type="ECO:0000256" key="1">
    <source>
        <dbReference type="SAM" id="Coils"/>
    </source>
</evidence>
<evidence type="ECO:0000313" key="4">
    <source>
        <dbReference type="EMBL" id="KYN38116.1"/>
    </source>
</evidence>
<dbReference type="Pfam" id="PF14529">
    <property type="entry name" value="Exo_endo_phos_2"/>
    <property type="match status" value="1"/>
</dbReference>
<dbReference type="EMBL" id="KQ981677">
    <property type="protein sequence ID" value="KYN38116.1"/>
    <property type="molecule type" value="Genomic_DNA"/>
</dbReference>
<dbReference type="STRING" id="34720.A0A195FCJ5"/>
<evidence type="ECO:0000259" key="3">
    <source>
        <dbReference type="Pfam" id="PF14529"/>
    </source>
</evidence>
<keyword evidence="5" id="KW-1185">Reference proteome</keyword>
<dbReference type="Gene3D" id="3.60.10.10">
    <property type="entry name" value="Endonuclease/exonuclease/phosphatase"/>
    <property type="match status" value="1"/>
</dbReference>
<name>A0A195FCJ5_9HYME</name>
<keyword evidence="1" id="KW-0175">Coiled coil</keyword>
<sequence length="823" mass="98544">MEKLKEENADLKKRVEEIEKRRDDQERRDRRLNVVMRGVEVEGGNMKDAAVGVLKKLGGLDKEIKIREVYKIGNRMNDRMNDRTNESVLLVKLNSLDDKKEIMIRRNKLTGTKIYVDDDLTKDERERQKEIRFWAKREKERGRRVKVGFGKAWMNGKEYVWSEERKKGGKQKGKATEEGEKRSIKGVFWNIAGLKRKDEDFWDFLKDFDVIGLSETWVEEAGWGKIKEKMPDGWRWKCQPARREKKRGRAMGGIITGIRKEIEERSRSEEEVEGIQQREVVVDEERWRIVTVYNKEGSKEELDRLKEMIGEREEENMIIVGDFNARIGKEGGFCDQNGEEKGENGKERRSKDGVVNKQGCELVKVVGERGWLILNGWKKGDEEGEWTYEKAGGKSVIDYGIVNLEAEEKIRCFEIGCRAESDHQPILIELGKEYTRQEKEKESEAEMIQDWSEEGIEIFRKNIEEVEWEKGEGGGRWEEMEEVMKRAPKMKRKGGRKEVGWVPWWDRECREKKREVNRAGRRYRRRKVAMGWVWSYGERKFKGDVRWRLKLFDSIVKGILLYGVEIWGYKEWKEIEALQEKYLRWILGVKSCTPGYIVREELKRNKMRVETGWRAGRFEERIQKGEGGEIGRESIVERRKEEREKRKEEWTRESLERREYLWRGGVSEEALNEWGEGKWERLRERDIEVDMQQRGEEVRTSRSCKNYRNVIGIPEYIRKSKKREGKKMQMIARWRCGNEERGNMFWMNEEERKCRVCEKEREDIKHMKEECVLLKKERWNRIEVLHEDGRGYEWMQMIEAARKKREEERERERERVSETDMSE</sequence>
<evidence type="ECO:0000313" key="5">
    <source>
        <dbReference type="Proteomes" id="UP000078541"/>
    </source>
</evidence>
<feature type="compositionally biased region" description="Basic and acidic residues" evidence="2">
    <location>
        <begin position="338"/>
        <end position="352"/>
    </location>
</feature>
<proteinExistence type="predicted"/>
<feature type="region of interest" description="Disordered" evidence="2">
    <location>
        <begin position="804"/>
        <end position="823"/>
    </location>
</feature>
<dbReference type="Proteomes" id="UP000078541">
    <property type="component" value="Unassembled WGS sequence"/>
</dbReference>
<dbReference type="AlphaFoldDB" id="A0A195FCJ5"/>
<reference evidence="4 5" key="1">
    <citation type="submission" date="2016-03" db="EMBL/GenBank/DDBJ databases">
        <title>Trachymyrmex septentrionalis WGS genome.</title>
        <authorList>
            <person name="Nygaard S."/>
            <person name="Hu H."/>
            <person name="Boomsma J."/>
            <person name="Zhang G."/>
        </authorList>
    </citation>
    <scope>NUCLEOTIDE SEQUENCE [LARGE SCALE GENOMIC DNA]</scope>
    <source>
        <strain evidence="4">Tsep2-gDNA-1</strain>
        <tissue evidence="4">Whole body</tissue>
    </source>
</reference>
<dbReference type="GO" id="GO:0003824">
    <property type="term" value="F:catalytic activity"/>
    <property type="evidence" value="ECO:0007669"/>
    <property type="project" value="InterPro"/>
</dbReference>
<protein>
    <recommendedName>
        <fullName evidence="3">Endonuclease/exonuclease/phosphatase domain-containing protein</fullName>
    </recommendedName>
</protein>
<dbReference type="InterPro" id="IPR005135">
    <property type="entry name" value="Endo/exonuclease/phosphatase"/>
</dbReference>
<dbReference type="InterPro" id="IPR036691">
    <property type="entry name" value="Endo/exonu/phosph_ase_sf"/>
</dbReference>
<accession>A0A195FCJ5</accession>
<feature type="coiled-coil region" evidence="1">
    <location>
        <begin position="1"/>
        <end position="28"/>
    </location>
</feature>
<evidence type="ECO:0000256" key="2">
    <source>
        <dbReference type="SAM" id="MobiDB-lite"/>
    </source>
</evidence>
<organism evidence="4 5">
    <name type="scientific">Trachymyrmex septentrionalis</name>
    <dbReference type="NCBI Taxonomy" id="34720"/>
    <lineage>
        <taxon>Eukaryota</taxon>
        <taxon>Metazoa</taxon>
        <taxon>Ecdysozoa</taxon>
        <taxon>Arthropoda</taxon>
        <taxon>Hexapoda</taxon>
        <taxon>Insecta</taxon>
        <taxon>Pterygota</taxon>
        <taxon>Neoptera</taxon>
        <taxon>Endopterygota</taxon>
        <taxon>Hymenoptera</taxon>
        <taxon>Apocrita</taxon>
        <taxon>Aculeata</taxon>
        <taxon>Formicoidea</taxon>
        <taxon>Formicidae</taxon>
        <taxon>Myrmicinae</taxon>
        <taxon>Trachymyrmex</taxon>
    </lineage>
</organism>
<gene>
    <name evidence="4" type="ORF">ALC56_07516</name>
</gene>